<evidence type="ECO:0000313" key="2">
    <source>
        <dbReference type="Proteomes" id="UP000054342"/>
    </source>
</evidence>
<gene>
    <name evidence="1" type="ORF">PV05_10680</name>
</gene>
<dbReference type="GeneID" id="25332588"/>
<sequence>MFEHANIFDCVVTRPTTLFGRSGGTTPTFSALADFAKANSPEGILRISSTPCSSLHSTHVDDAAAAYLAIATTRRDIVTGQIYNISNNRYETLGEIVAVVEKTHGIKVVYADPNETPEKSPVINALCNFSQWVDSAKFVLTPDGSTESLCFKMATVCTRPHLGSPRQQRRNNTKG</sequence>
<evidence type="ECO:0000313" key="1">
    <source>
        <dbReference type="EMBL" id="KIW52018.1"/>
    </source>
</evidence>
<dbReference type="EMBL" id="KN847322">
    <property type="protein sequence ID" value="KIW52018.1"/>
    <property type="molecule type" value="Genomic_DNA"/>
</dbReference>
<dbReference type="Gene3D" id="3.40.50.720">
    <property type="entry name" value="NAD(P)-binding Rossmann-like Domain"/>
    <property type="match status" value="1"/>
</dbReference>
<protein>
    <recommendedName>
        <fullName evidence="3">NAD-dependent epimerase/dehydratase domain-containing protein</fullName>
    </recommendedName>
</protein>
<dbReference type="OrthoDB" id="2735536at2759"/>
<dbReference type="Proteomes" id="UP000054342">
    <property type="component" value="Unassembled WGS sequence"/>
</dbReference>
<proteinExistence type="predicted"/>
<organism evidence="1 2">
    <name type="scientific">Exophiala xenobiotica</name>
    <dbReference type="NCBI Taxonomy" id="348802"/>
    <lineage>
        <taxon>Eukaryota</taxon>
        <taxon>Fungi</taxon>
        <taxon>Dikarya</taxon>
        <taxon>Ascomycota</taxon>
        <taxon>Pezizomycotina</taxon>
        <taxon>Eurotiomycetes</taxon>
        <taxon>Chaetothyriomycetidae</taxon>
        <taxon>Chaetothyriales</taxon>
        <taxon>Herpotrichiellaceae</taxon>
        <taxon>Exophiala</taxon>
    </lineage>
</organism>
<name>A0A0D2E9I3_9EURO</name>
<dbReference type="RefSeq" id="XP_013312602.1">
    <property type="nucleotide sequence ID" value="XM_013457148.1"/>
</dbReference>
<dbReference type="AlphaFoldDB" id="A0A0D2E9I3"/>
<dbReference type="SUPFAM" id="SSF51735">
    <property type="entry name" value="NAD(P)-binding Rossmann-fold domains"/>
    <property type="match status" value="1"/>
</dbReference>
<accession>A0A0D2E9I3</accession>
<dbReference type="STRING" id="348802.A0A0D2E9I3"/>
<keyword evidence="2" id="KW-1185">Reference proteome</keyword>
<reference evidence="1 2" key="1">
    <citation type="submission" date="2015-01" db="EMBL/GenBank/DDBJ databases">
        <title>The Genome Sequence of Exophiala xenobiotica CBS118157.</title>
        <authorList>
            <consortium name="The Broad Institute Genomics Platform"/>
            <person name="Cuomo C."/>
            <person name="de Hoog S."/>
            <person name="Gorbushina A."/>
            <person name="Stielow B."/>
            <person name="Teixiera M."/>
            <person name="Abouelleil A."/>
            <person name="Chapman S.B."/>
            <person name="Priest M."/>
            <person name="Young S.K."/>
            <person name="Wortman J."/>
            <person name="Nusbaum C."/>
            <person name="Birren B."/>
        </authorList>
    </citation>
    <scope>NUCLEOTIDE SEQUENCE [LARGE SCALE GENOMIC DNA]</scope>
    <source>
        <strain evidence="1 2">CBS 118157</strain>
    </source>
</reference>
<evidence type="ECO:0008006" key="3">
    <source>
        <dbReference type="Google" id="ProtNLM"/>
    </source>
</evidence>
<dbReference type="HOGENOM" id="CLU_1532571_0_0_1"/>
<dbReference type="InterPro" id="IPR036291">
    <property type="entry name" value="NAD(P)-bd_dom_sf"/>
</dbReference>